<evidence type="ECO:0000313" key="1">
    <source>
        <dbReference type="EMBL" id="CAH1242480.1"/>
    </source>
</evidence>
<accession>A0A8J9YVF5</accession>
<reference evidence="1" key="1">
    <citation type="submission" date="2022-01" db="EMBL/GenBank/DDBJ databases">
        <authorList>
            <person name="Braso-Vives M."/>
        </authorList>
    </citation>
    <scope>NUCLEOTIDE SEQUENCE</scope>
</reference>
<dbReference type="EMBL" id="OV696697">
    <property type="protein sequence ID" value="CAH1242480.1"/>
    <property type="molecule type" value="Genomic_DNA"/>
</dbReference>
<organism evidence="1 2">
    <name type="scientific">Branchiostoma lanceolatum</name>
    <name type="common">Common lancelet</name>
    <name type="synonym">Amphioxus lanceolatum</name>
    <dbReference type="NCBI Taxonomy" id="7740"/>
    <lineage>
        <taxon>Eukaryota</taxon>
        <taxon>Metazoa</taxon>
        <taxon>Chordata</taxon>
        <taxon>Cephalochordata</taxon>
        <taxon>Leptocardii</taxon>
        <taxon>Amphioxiformes</taxon>
        <taxon>Branchiostomatidae</taxon>
        <taxon>Branchiostoma</taxon>
    </lineage>
</organism>
<dbReference type="Proteomes" id="UP000838412">
    <property type="component" value="Chromosome 12"/>
</dbReference>
<dbReference type="OrthoDB" id="10609954at2759"/>
<gene>
    <name evidence="1" type="primary">Hypp6753</name>
    <name evidence="1" type="ORF">BLAG_LOCUS5770</name>
</gene>
<proteinExistence type="predicted"/>
<sequence length="179" mass="20730">MGKHHQAKPQYLIRKTHIRRYVNEKHDVISAEDMKEAMESHGGVKGCRVAVAQLAPGKETPGRLEGVKVWKNFTFDESVICETLNQPKARRARGLAKAEAEATRTIIQKRATVLRCRILRWWNRNRPTLARNRPKKRIMATDQPKVAAPYNQQPTPCAWWHPTYDYTSLPEEPRNLRGR</sequence>
<dbReference type="AlphaFoldDB" id="A0A8J9YVF5"/>
<keyword evidence="2" id="KW-1185">Reference proteome</keyword>
<evidence type="ECO:0000313" key="2">
    <source>
        <dbReference type="Proteomes" id="UP000838412"/>
    </source>
</evidence>
<name>A0A8J9YVF5_BRALA</name>
<protein>
    <submittedName>
        <fullName evidence="1">Hypp6753 protein</fullName>
    </submittedName>
</protein>